<dbReference type="Proteomes" id="UP000603545">
    <property type="component" value="Unassembled WGS sequence"/>
</dbReference>
<dbReference type="PANTHER" id="PTHR39158:SF1">
    <property type="entry name" value="DNAJ HOMOLOG SUBFAMILY C MEMBER 28"/>
    <property type="match status" value="1"/>
</dbReference>
<feature type="domain" description="DnaJ homologue subfamily C member 28 conserved" evidence="1">
    <location>
        <begin position="8"/>
        <end position="74"/>
    </location>
</feature>
<evidence type="ECO:0000313" key="2">
    <source>
        <dbReference type="EMBL" id="MBC8198910.1"/>
    </source>
</evidence>
<dbReference type="Pfam" id="PF09350">
    <property type="entry name" value="DJC28_CD"/>
    <property type="match status" value="1"/>
</dbReference>
<dbReference type="InterPro" id="IPR052573">
    <property type="entry name" value="DnaJ_C_subfamily_28"/>
</dbReference>
<reference evidence="2 3" key="1">
    <citation type="submission" date="2020-08" db="EMBL/GenBank/DDBJ databases">
        <title>Bridging the membrane lipid divide: bacteria of the FCB group superphylum have the potential to synthesize archaeal ether lipids.</title>
        <authorList>
            <person name="Villanueva L."/>
            <person name="Von Meijenfeldt F.A.B."/>
            <person name="Westbye A.B."/>
            <person name="Yadav S."/>
            <person name="Hopmans E.C."/>
            <person name="Dutilh B.E."/>
            <person name="Sinninghe Damste J.S."/>
        </authorList>
    </citation>
    <scope>NUCLEOTIDE SEQUENCE [LARGE SCALE GENOMIC DNA]</scope>
    <source>
        <strain evidence="2">NIOZ-UU82</strain>
    </source>
</reference>
<dbReference type="PANTHER" id="PTHR39158">
    <property type="entry name" value="OS08G0560600 PROTEIN"/>
    <property type="match status" value="1"/>
</dbReference>
<dbReference type="EMBL" id="JACNLL010000027">
    <property type="protein sequence ID" value="MBC8198910.1"/>
    <property type="molecule type" value="Genomic_DNA"/>
</dbReference>
<evidence type="ECO:0000259" key="1">
    <source>
        <dbReference type="Pfam" id="PF09350"/>
    </source>
</evidence>
<proteinExistence type="predicted"/>
<dbReference type="InterPro" id="IPR018961">
    <property type="entry name" value="DnaJ_homolog_subfam-C_membr-28"/>
</dbReference>
<organism evidence="2 3">
    <name type="scientific">Candidatus Desulfaltia bathyphila</name>
    <dbReference type="NCBI Taxonomy" id="2841697"/>
    <lineage>
        <taxon>Bacteria</taxon>
        <taxon>Pseudomonadati</taxon>
        <taxon>Thermodesulfobacteriota</taxon>
        <taxon>Desulfobacteria</taxon>
        <taxon>Desulfobacterales</taxon>
        <taxon>Desulfobacterales incertae sedis</taxon>
        <taxon>Candidatus Desulfaltia</taxon>
    </lineage>
</organism>
<sequence length="125" mass="14501">MFTGFEKIVEERIKQAQKNGEFDNLPGSGKPLLFENDRCVSGELSLAYKILKNADCLPPELELRKEINKTEELLSGMEETSEKYCVLKKLNFLIMKLNSMQNTPIMFEVPQQYESKLIRRIEPQN</sequence>
<gene>
    <name evidence="2" type="ORF">H8E80_02515</name>
</gene>
<evidence type="ECO:0000313" key="3">
    <source>
        <dbReference type="Proteomes" id="UP000603545"/>
    </source>
</evidence>
<comment type="caution">
    <text evidence="2">The sequence shown here is derived from an EMBL/GenBank/DDBJ whole genome shotgun (WGS) entry which is preliminary data.</text>
</comment>
<name>A0A8J6N577_9BACT</name>
<dbReference type="AlphaFoldDB" id="A0A8J6N577"/>
<accession>A0A8J6N577</accession>
<protein>
    <submittedName>
        <fullName evidence="2">DUF1992 domain-containing protein</fullName>
    </submittedName>
</protein>